<dbReference type="Gramene" id="OB08G25150.1">
    <property type="protein sequence ID" value="OB08G25150.1"/>
    <property type="gene ID" value="OB08G25150"/>
</dbReference>
<reference evidence="2" key="2">
    <citation type="submission" date="2013-04" db="UniProtKB">
        <authorList>
            <consortium name="EnsemblPlants"/>
        </authorList>
    </citation>
    <scope>IDENTIFICATION</scope>
</reference>
<evidence type="ECO:0000256" key="1">
    <source>
        <dbReference type="SAM" id="MobiDB-lite"/>
    </source>
</evidence>
<organism evidence="2">
    <name type="scientific">Oryza brachyantha</name>
    <name type="common">malo sina</name>
    <dbReference type="NCBI Taxonomy" id="4533"/>
    <lineage>
        <taxon>Eukaryota</taxon>
        <taxon>Viridiplantae</taxon>
        <taxon>Streptophyta</taxon>
        <taxon>Embryophyta</taxon>
        <taxon>Tracheophyta</taxon>
        <taxon>Spermatophyta</taxon>
        <taxon>Magnoliopsida</taxon>
        <taxon>Liliopsida</taxon>
        <taxon>Poales</taxon>
        <taxon>Poaceae</taxon>
        <taxon>BOP clade</taxon>
        <taxon>Oryzoideae</taxon>
        <taxon>Oryzeae</taxon>
        <taxon>Oryzinae</taxon>
        <taxon>Oryza</taxon>
    </lineage>
</organism>
<dbReference type="HOGENOM" id="CLU_1761585_0_0_1"/>
<feature type="compositionally biased region" description="Pro residues" evidence="1">
    <location>
        <begin position="52"/>
        <end position="65"/>
    </location>
</feature>
<name>J3MTT4_ORYBR</name>
<feature type="region of interest" description="Disordered" evidence="1">
    <location>
        <begin position="47"/>
        <end position="91"/>
    </location>
</feature>
<evidence type="ECO:0000313" key="3">
    <source>
        <dbReference type="Proteomes" id="UP000006038"/>
    </source>
</evidence>
<evidence type="ECO:0000313" key="2">
    <source>
        <dbReference type="EnsemblPlants" id="OB08G25150.1"/>
    </source>
</evidence>
<reference evidence="2" key="1">
    <citation type="journal article" date="2013" name="Nat. Commun.">
        <title>Whole-genome sequencing of Oryza brachyantha reveals mechanisms underlying Oryza genome evolution.</title>
        <authorList>
            <person name="Chen J."/>
            <person name="Huang Q."/>
            <person name="Gao D."/>
            <person name="Wang J."/>
            <person name="Lang Y."/>
            <person name="Liu T."/>
            <person name="Li B."/>
            <person name="Bai Z."/>
            <person name="Luis Goicoechea J."/>
            <person name="Liang C."/>
            <person name="Chen C."/>
            <person name="Zhang W."/>
            <person name="Sun S."/>
            <person name="Liao Y."/>
            <person name="Zhang X."/>
            <person name="Yang L."/>
            <person name="Song C."/>
            <person name="Wang M."/>
            <person name="Shi J."/>
            <person name="Liu G."/>
            <person name="Liu J."/>
            <person name="Zhou H."/>
            <person name="Zhou W."/>
            <person name="Yu Q."/>
            <person name="An N."/>
            <person name="Chen Y."/>
            <person name="Cai Q."/>
            <person name="Wang B."/>
            <person name="Liu B."/>
            <person name="Min J."/>
            <person name="Huang Y."/>
            <person name="Wu H."/>
            <person name="Li Z."/>
            <person name="Zhang Y."/>
            <person name="Yin Y."/>
            <person name="Song W."/>
            <person name="Jiang J."/>
            <person name="Jackson S.A."/>
            <person name="Wing R.A."/>
            <person name="Wang J."/>
            <person name="Chen M."/>
        </authorList>
    </citation>
    <scope>NUCLEOTIDE SEQUENCE [LARGE SCALE GENOMIC DNA]</scope>
    <source>
        <strain evidence="2">cv. IRGC 101232</strain>
    </source>
</reference>
<feature type="compositionally biased region" description="Basic and acidic residues" evidence="1">
    <location>
        <begin position="70"/>
        <end position="82"/>
    </location>
</feature>
<dbReference type="Proteomes" id="UP000006038">
    <property type="component" value="Chromosome 8"/>
</dbReference>
<dbReference type="AlphaFoldDB" id="J3MTT4"/>
<proteinExistence type="predicted"/>
<accession>J3MTT4</accession>
<keyword evidence="3" id="KW-1185">Reference proteome</keyword>
<dbReference type="EnsemblPlants" id="OB08G25150.1">
    <property type="protein sequence ID" value="OB08G25150.1"/>
    <property type="gene ID" value="OB08G25150"/>
</dbReference>
<sequence length="148" mass="16143">MARLSRPRRCPNSVTVGAWSARRALPLCRPSSAAILHPVVSIGSSLNILKMPPMPPPSPPPPPPASFVRRPSEDGRRSDRSEAGPSMRDGIGDADGCELLAGWLAAELCSDRAPRGRKRRRLRRYLRLRGEEDVGRPSASANNVVYLD</sequence>
<protein>
    <submittedName>
        <fullName evidence="2">Uncharacterized protein</fullName>
    </submittedName>
</protein>